<comment type="caution">
    <text evidence="1">The sequence shown here is derived from an EMBL/GenBank/DDBJ whole genome shotgun (WGS) entry which is preliminary data.</text>
</comment>
<name>A0AA38N1I3_9AGAR</name>
<organism evidence="1 2">
    <name type="scientific">Lentinula guzmanii</name>
    <dbReference type="NCBI Taxonomy" id="2804957"/>
    <lineage>
        <taxon>Eukaryota</taxon>
        <taxon>Fungi</taxon>
        <taxon>Dikarya</taxon>
        <taxon>Basidiomycota</taxon>
        <taxon>Agaricomycotina</taxon>
        <taxon>Agaricomycetes</taxon>
        <taxon>Agaricomycetidae</taxon>
        <taxon>Agaricales</taxon>
        <taxon>Marasmiineae</taxon>
        <taxon>Omphalotaceae</taxon>
        <taxon>Lentinula</taxon>
    </lineage>
</organism>
<evidence type="ECO:0000313" key="1">
    <source>
        <dbReference type="EMBL" id="KAJ3732947.1"/>
    </source>
</evidence>
<gene>
    <name evidence="1" type="ORF">DFJ43DRAFT_1153667</name>
</gene>
<dbReference type="AlphaFoldDB" id="A0AA38N1I3"/>
<accession>A0AA38N1I3</accession>
<proteinExistence type="predicted"/>
<protein>
    <submittedName>
        <fullName evidence="1">Uncharacterized protein</fullName>
    </submittedName>
</protein>
<reference evidence="1" key="2">
    <citation type="journal article" date="2023" name="Proc. Natl. Acad. Sci. U.S.A.">
        <title>A global phylogenomic analysis of the shiitake genus Lentinula.</title>
        <authorList>
            <person name="Sierra-Patev S."/>
            <person name="Min B."/>
            <person name="Naranjo-Ortiz M."/>
            <person name="Looney B."/>
            <person name="Konkel Z."/>
            <person name="Slot J.C."/>
            <person name="Sakamoto Y."/>
            <person name="Steenwyk J.L."/>
            <person name="Rokas A."/>
            <person name="Carro J."/>
            <person name="Camarero S."/>
            <person name="Ferreira P."/>
            <person name="Molpeceres G."/>
            <person name="Ruiz-Duenas F.J."/>
            <person name="Serrano A."/>
            <person name="Henrissat B."/>
            <person name="Drula E."/>
            <person name="Hughes K.W."/>
            <person name="Mata J.L."/>
            <person name="Ishikawa N.K."/>
            <person name="Vargas-Isla R."/>
            <person name="Ushijima S."/>
            <person name="Smith C.A."/>
            <person name="Donoghue J."/>
            <person name="Ahrendt S."/>
            <person name="Andreopoulos W."/>
            <person name="He G."/>
            <person name="LaButti K."/>
            <person name="Lipzen A."/>
            <person name="Ng V."/>
            <person name="Riley R."/>
            <person name="Sandor L."/>
            <person name="Barry K."/>
            <person name="Martinez A.T."/>
            <person name="Xiao Y."/>
            <person name="Gibbons J.G."/>
            <person name="Terashima K."/>
            <person name="Grigoriev I.V."/>
            <person name="Hibbett D."/>
        </authorList>
    </citation>
    <scope>NUCLEOTIDE SEQUENCE</scope>
    <source>
        <strain evidence="1">ET3784</strain>
    </source>
</reference>
<dbReference type="EMBL" id="JANVFO010000020">
    <property type="protein sequence ID" value="KAJ3732947.1"/>
    <property type="molecule type" value="Genomic_DNA"/>
</dbReference>
<evidence type="ECO:0000313" key="2">
    <source>
        <dbReference type="Proteomes" id="UP001176059"/>
    </source>
</evidence>
<dbReference type="Proteomes" id="UP001176059">
    <property type="component" value="Unassembled WGS sequence"/>
</dbReference>
<keyword evidence="2" id="KW-1185">Reference proteome</keyword>
<reference evidence="1" key="1">
    <citation type="submission" date="2022-08" db="EMBL/GenBank/DDBJ databases">
        <authorList>
            <consortium name="DOE Joint Genome Institute"/>
            <person name="Min B."/>
            <person name="Sierra-Patev S."/>
            <person name="Naranjo-Ortiz M."/>
            <person name="Looney B."/>
            <person name="Konkel Z."/>
            <person name="Slot J.C."/>
            <person name="Sakamoto Y."/>
            <person name="Steenwyk J.L."/>
            <person name="Rokas A."/>
            <person name="Carro J."/>
            <person name="Camarero S."/>
            <person name="Ferreira P."/>
            <person name="Molpeceres G."/>
            <person name="Ruiz-duenas F.J."/>
            <person name="Serrano A."/>
            <person name="Henrissat B."/>
            <person name="Drula E."/>
            <person name="Hughes K.W."/>
            <person name="Mata J.L."/>
            <person name="Ishikawa N.K."/>
            <person name="Vargas-Isla R."/>
            <person name="Ushijima S."/>
            <person name="Smith C.A."/>
            <person name="Ahrendt S."/>
            <person name="Andreopoulos W."/>
            <person name="He G."/>
            <person name="LaButti K."/>
            <person name="Lipzen A."/>
            <person name="Ng V."/>
            <person name="Riley R."/>
            <person name="Sandor L."/>
            <person name="Barry K."/>
            <person name="Martinez A.T."/>
            <person name="Xiao Y."/>
            <person name="Gibbons J.G."/>
            <person name="Terashima K."/>
            <person name="Hibbett D.S."/>
            <person name="Grigoriev I.V."/>
        </authorList>
    </citation>
    <scope>NUCLEOTIDE SEQUENCE</scope>
    <source>
        <strain evidence="1">ET3784</strain>
    </source>
</reference>
<sequence>MVFPVPREIVDCILDNLYLDKATLLSCALIGKAWGLSAQRGIFQHITLELPIMQHEEFDELARAYNKRNEQLIGFFERKPYLASHVQTFELKQFGKLSRNGSRDKKEILYVSTTQVVERLCNVKSLLLSRGNWDSLSPQLREALKHLFSAPSLSRISISLFAISSFNEFASLLSQVSHLRMLKLHFLYCNNWDVPTSSQNHPPRSIQLDQLLYLHSVNTRAFAAWFQQDSCPLEVRNLRTLQIYSKLTDYEGTAPMLQSIGANLQKLELQLQGPHGSQDSTLVHLGFTPNLSSITLANVQQTDIYSPIPWIVCLFEPNQNYDRLRQLTINLYTDHVNILETHRWDEWTTVDRLLAERRFASLETVKIELLGSPNLASCDIKEVLTGKMPFLRSSGKLQVETPIEGEVNMDKIKAVISAF</sequence>